<evidence type="ECO:0000313" key="3">
    <source>
        <dbReference type="Proteomes" id="UP000275267"/>
    </source>
</evidence>
<protein>
    <recommendedName>
        <fullName evidence="1">F-box domain-containing protein</fullName>
    </recommendedName>
</protein>
<gene>
    <name evidence="2" type="ORF">C2845_PM12G02230</name>
</gene>
<comment type="caution">
    <text evidence="2">The sequence shown here is derived from an EMBL/GenBank/DDBJ whole genome shotgun (WGS) entry which is preliminary data.</text>
</comment>
<dbReference type="InterPro" id="IPR001810">
    <property type="entry name" value="F-box_dom"/>
</dbReference>
<dbReference type="OrthoDB" id="592721at2759"/>
<sequence>MAAPQPPPTPGSLVSLPDELLHSVVNHIPCKADRARMSAVCKAWREVLARLKAPAPLPWLLLPTPFLDGSTRVACTLSGFRVHHYLTINPPGARCFGSHDGAWLFLHHIKNRSHVLLNVRNPRVRDLPAELRRWSDPNVHHMVILAAALSSSPDDPNCVAAAIVAASRDPPPGAMAPLPQMQRCAAFWRMGWPRAIEIPLDANQTAPQVEDVVYLDGSFRFLLTDGDHILMCTPTMDQLGNLMTEWGLLRFHPGGRINNDQYIRARYLVKSRGELLLVMRFKPQPNLPWKFAFMVFLASERKMPDAEADFPVSQYPWFWSELDTQGGRMLFVGYGCSRSYEVDQYPGFKDGIYFLDDGKFYDEAVIFGKDNVRPYPCSDNGKWSDGQVQRCFPRPDPSDYSAPAWLLP</sequence>
<feature type="domain" description="F-box" evidence="1">
    <location>
        <begin position="10"/>
        <end position="62"/>
    </location>
</feature>
<dbReference type="EMBL" id="PQIB02000012">
    <property type="protein sequence ID" value="RLM80792.1"/>
    <property type="molecule type" value="Genomic_DNA"/>
</dbReference>
<dbReference type="AlphaFoldDB" id="A0A3L6QLX2"/>
<dbReference type="PANTHER" id="PTHR33110">
    <property type="entry name" value="F-BOX/KELCH-REPEAT PROTEIN-RELATED"/>
    <property type="match status" value="1"/>
</dbReference>
<evidence type="ECO:0000313" key="2">
    <source>
        <dbReference type="EMBL" id="RLM80792.1"/>
    </source>
</evidence>
<reference evidence="3" key="1">
    <citation type="journal article" date="2019" name="Nat. Commun.">
        <title>The genome of broomcorn millet.</title>
        <authorList>
            <person name="Zou C."/>
            <person name="Miki D."/>
            <person name="Li D."/>
            <person name="Tang Q."/>
            <person name="Xiao L."/>
            <person name="Rajput S."/>
            <person name="Deng P."/>
            <person name="Jia W."/>
            <person name="Huang R."/>
            <person name="Zhang M."/>
            <person name="Sun Y."/>
            <person name="Hu J."/>
            <person name="Fu X."/>
            <person name="Schnable P.S."/>
            <person name="Li F."/>
            <person name="Zhang H."/>
            <person name="Feng B."/>
            <person name="Zhu X."/>
            <person name="Liu R."/>
            <person name="Schnable J.C."/>
            <person name="Zhu J.-K."/>
            <person name="Zhang H."/>
        </authorList>
    </citation>
    <scope>NUCLEOTIDE SEQUENCE [LARGE SCALE GENOMIC DNA]</scope>
</reference>
<accession>A0A3L6QLX2</accession>
<dbReference type="InterPro" id="IPR005174">
    <property type="entry name" value="KIB1-4_b-propeller"/>
</dbReference>
<keyword evidence="3" id="KW-1185">Reference proteome</keyword>
<dbReference type="Pfam" id="PF12937">
    <property type="entry name" value="F-box-like"/>
    <property type="match status" value="1"/>
</dbReference>
<proteinExistence type="predicted"/>
<dbReference type="SUPFAM" id="SSF81383">
    <property type="entry name" value="F-box domain"/>
    <property type="match status" value="1"/>
</dbReference>
<dbReference type="InterPro" id="IPR036047">
    <property type="entry name" value="F-box-like_dom_sf"/>
</dbReference>
<evidence type="ECO:0000259" key="1">
    <source>
        <dbReference type="PROSITE" id="PS50181"/>
    </source>
</evidence>
<dbReference type="PROSITE" id="PS50181">
    <property type="entry name" value="FBOX"/>
    <property type="match status" value="1"/>
</dbReference>
<name>A0A3L6QLX2_PANMI</name>
<dbReference type="Pfam" id="PF03478">
    <property type="entry name" value="Beta-prop_KIB1-4"/>
    <property type="match status" value="1"/>
</dbReference>
<dbReference type="Proteomes" id="UP000275267">
    <property type="component" value="Unassembled WGS sequence"/>
</dbReference>
<dbReference type="PANTHER" id="PTHR33110:SF125">
    <property type="entry name" value="OS05G0570350 PROTEIN"/>
    <property type="match status" value="1"/>
</dbReference>
<organism evidence="2 3">
    <name type="scientific">Panicum miliaceum</name>
    <name type="common">Proso millet</name>
    <name type="synonym">Broomcorn millet</name>
    <dbReference type="NCBI Taxonomy" id="4540"/>
    <lineage>
        <taxon>Eukaryota</taxon>
        <taxon>Viridiplantae</taxon>
        <taxon>Streptophyta</taxon>
        <taxon>Embryophyta</taxon>
        <taxon>Tracheophyta</taxon>
        <taxon>Spermatophyta</taxon>
        <taxon>Magnoliopsida</taxon>
        <taxon>Liliopsida</taxon>
        <taxon>Poales</taxon>
        <taxon>Poaceae</taxon>
        <taxon>PACMAD clade</taxon>
        <taxon>Panicoideae</taxon>
        <taxon>Panicodae</taxon>
        <taxon>Paniceae</taxon>
        <taxon>Panicinae</taxon>
        <taxon>Panicum</taxon>
        <taxon>Panicum sect. Panicum</taxon>
    </lineage>
</organism>
<dbReference type="Gene3D" id="1.20.1280.50">
    <property type="match status" value="1"/>
</dbReference>